<feature type="compositionally biased region" description="Pro residues" evidence="1">
    <location>
        <begin position="70"/>
        <end position="93"/>
    </location>
</feature>
<feature type="region of interest" description="Disordered" evidence="1">
    <location>
        <begin position="67"/>
        <end position="102"/>
    </location>
</feature>
<organism evidence="2 3">
    <name type="scientific">Streptomyces typhae</name>
    <dbReference type="NCBI Taxonomy" id="2681492"/>
    <lineage>
        <taxon>Bacteria</taxon>
        <taxon>Bacillati</taxon>
        <taxon>Actinomycetota</taxon>
        <taxon>Actinomycetes</taxon>
        <taxon>Kitasatosporales</taxon>
        <taxon>Streptomycetaceae</taxon>
        <taxon>Streptomyces</taxon>
    </lineage>
</organism>
<reference evidence="2 3" key="1">
    <citation type="submission" date="2019-11" db="EMBL/GenBank/DDBJ databases">
        <title>Streptomyces typhae sp. nov., a novel endophytic actinomycete isolated from the root of cattail pollen (Typha angustifolia L.).</title>
        <authorList>
            <person name="Peng C."/>
        </authorList>
    </citation>
    <scope>NUCLEOTIDE SEQUENCE [LARGE SCALE GENOMIC DNA]</scope>
    <source>
        <strain evidence="3">p1417</strain>
    </source>
</reference>
<protein>
    <submittedName>
        <fullName evidence="2">Uncharacterized protein</fullName>
    </submittedName>
</protein>
<dbReference type="RefSeq" id="WP_157169598.1">
    <property type="nucleotide sequence ID" value="NZ_WPNZ01000035.1"/>
</dbReference>
<dbReference type="AlphaFoldDB" id="A0A6L6X9Z9"/>
<accession>A0A6L6X9Z9</accession>
<dbReference type="Proteomes" id="UP000483802">
    <property type="component" value="Unassembled WGS sequence"/>
</dbReference>
<gene>
    <name evidence="2" type="ORF">GPA10_39280</name>
</gene>
<dbReference type="EMBL" id="WPNZ01000035">
    <property type="protein sequence ID" value="MVO90636.1"/>
    <property type="molecule type" value="Genomic_DNA"/>
</dbReference>
<name>A0A6L6X9Z9_9ACTN</name>
<keyword evidence="3" id="KW-1185">Reference proteome</keyword>
<sequence length="359" mass="39935">MTRHTGPDEHDQAVQQWLFGHQHALTDALDGLLDTEAGLREILLHSQHDTATERLDTVIDTEAGLAAILPNPPNPTPTPAPPADTHHTPPPQHNDPTDPLHTLSPAERMALRNHPNVRKASQQLTRAWHSTAGLARAHVRSLAIDLARKLAYDLELALARARAHDRALDFARELDFVRARVRAHEIVRALGLDPDLARAHELASELARNLELDHARAREINSYLGLTHTRSRDLVRVLELALDLDHDRARARLRARELLIVVRTAEVGRAIGAALHREPLVLDKYALHGLLDDFTGTDLSTTDLTGIDLSGIRWSEHTTQWPPTIDIDSLKTRSDQTPPNSGTWTVRSGTTTIRDLAER</sequence>
<comment type="caution">
    <text evidence="2">The sequence shown here is derived from an EMBL/GenBank/DDBJ whole genome shotgun (WGS) entry which is preliminary data.</text>
</comment>
<evidence type="ECO:0000313" key="2">
    <source>
        <dbReference type="EMBL" id="MVO90636.1"/>
    </source>
</evidence>
<evidence type="ECO:0000256" key="1">
    <source>
        <dbReference type="SAM" id="MobiDB-lite"/>
    </source>
</evidence>
<proteinExistence type="predicted"/>
<evidence type="ECO:0000313" key="3">
    <source>
        <dbReference type="Proteomes" id="UP000483802"/>
    </source>
</evidence>